<dbReference type="RefSeq" id="XP_040726153.1">
    <property type="nucleotide sequence ID" value="XM_040872163.1"/>
</dbReference>
<comment type="caution">
    <text evidence="7">The sequence shown here is derived from an EMBL/GenBank/DDBJ whole genome shotgun (WGS) entry which is preliminary data.</text>
</comment>
<evidence type="ECO:0000256" key="5">
    <source>
        <dbReference type="ARBA" id="ARBA00022801"/>
    </source>
</evidence>
<comment type="similarity">
    <text evidence="1">Belongs to the peptidase S10 family.</text>
</comment>
<evidence type="ECO:0000256" key="2">
    <source>
        <dbReference type="ARBA" id="ARBA00012446"/>
    </source>
</evidence>
<evidence type="ECO:0000313" key="8">
    <source>
        <dbReference type="Proteomes" id="UP000193685"/>
    </source>
</evidence>
<dbReference type="STRING" id="56484.A0A1Y2FIT5"/>
<dbReference type="EC" id="3.4.16.5" evidence="2"/>
<organism evidence="7 8">
    <name type="scientific">Protomyces lactucae-debilis</name>
    <dbReference type="NCBI Taxonomy" id="2754530"/>
    <lineage>
        <taxon>Eukaryota</taxon>
        <taxon>Fungi</taxon>
        <taxon>Dikarya</taxon>
        <taxon>Ascomycota</taxon>
        <taxon>Taphrinomycotina</taxon>
        <taxon>Taphrinomycetes</taxon>
        <taxon>Taphrinales</taxon>
        <taxon>Protomycetaceae</taxon>
        <taxon>Protomyces</taxon>
    </lineage>
</organism>
<dbReference type="Proteomes" id="UP000193685">
    <property type="component" value="Unassembled WGS sequence"/>
</dbReference>
<dbReference type="OMA" id="AVPKCHK"/>
<dbReference type="GO" id="GO:0000324">
    <property type="term" value="C:fungal-type vacuole"/>
    <property type="evidence" value="ECO:0007669"/>
    <property type="project" value="TreeGrafter"/>
</dbReference>
<dbReference type="PANTHER" id="PTHR11802:SF113">
    <property type="entry name" value="SERINE CARBOXYPEPTIDASE CTSA-4.1"/>
    <property type="match status" value="1"/>
</dbReference>
<proteinExistence type="inferred from homology"/>
<dbReference type="InterPro" id="IPR033124">
    <property type="entry name" value="Ser_caboxypep_his_AS"/>
</dbReference>
<dbReference type="GeneID" id="63788762"/>
<dbReference type="Pfam" id="PF00450">
    <property type="entry name" value="Peptidase_S10"/>
    <property type="match status" value="1"/>
</dbReference>
<dbReference type="OrthoDB" id="443318at2759"/>
<keyword evidence="3 7" id="KW-0121">Carboxypeptidase</keyword>
<dbReference type="PRINTS" id="PR00724">
    <property type="entry name" value="CRBOXYPTASEC"/>
</dbReference>
<dbReference type="EMBL" id="MCFI01000007">
    <property type="protein sequence ID" value="ORY83858.1"/>
    <property type="molecule type" value="Genomic_DNA"/>
</dbReference>
<keyword evidence="5" id="KW-0378">Hydrolase</keyword>
<dbReference type="GO" id="GO:0004185">
    <property type="term" value="F:serine-type carboxypeptidase activity"/>
    <property type="evidence" value="ECO:0007669"/>
    <property type="project" value="UniProtKB-EC"/>
</dbReference>
<keyword evidence="6" id="KW-0325">Glycoprotein</keyword>
<dbReference type="PROSITE" id="PS00560">
    <property type="entry name" value="CARBOXYPEPT_SER_HIS"/>
    <property type="match status" value="1"/>
</dbReference>
<dbReference type="SUPFAM" id="SSF53474">
    <property type="entry name" value="alpha/beta-Hydrolases"/>
    <property type="match status" value="1"/>
</dbReference>
<sequence length="469" mass="52294">MWEQHDDATDTRLPTESTSDYHHYVTFALPDLPDHTLRVRQTDSGLNDYCEGAGNGYTGYLSVERGTKHFYFAYFESRNDPMNDPLVMWINGGPGCSSTTGWLMELGSCRVKLDGSGTTKNDYAWTEAASIVFLDQPVGVGFSYAEPGAEVDRTEAAAEDILAFWRLWYRAFPRHQQLPLHFAGESYAGKYIPTFAAHIIEENELAIKQSRNKDLIPLASVLIGNGIYDNLHQATSAWDIACTNVTGSGPVLNETVCSTMETKVARCEYLLKAAETFPDSYIGGAAADFCDEAFMQPYVDANLNPYDVTKRCKGELCYEIEDAISTYLNKPEVRKAFGVSKHVKHFTGCSNKVFQGFYKSGDPYIASAPLVASILDSGLRVLNYVGTLDWICNFVGNERFLNALPWSGQAGYRHQAANNQTAWSGGLTWQYKNLVYTRIWGAGHMVPYDQPEASLKMVKQWLAEKPFNG</sequence>
<protein>
    <recommendedName>
        <fullName evidence="2">carboxypeptidase C</fullName>
        <ecNumber evidence="2">3.4.16.5</ecNumber>
    </recommendedName>
</protein>
<reference evidence="7 8" key="1">
    <citation type="submission" date="2016-07" db="EMBL/GenBank/DDBJ databases">
        <title>Pervasive Adenine N6-methylation of Active Genes in Fungi.</title>
        <authorList>
            <consortium name="DOE Joint Genome Institute"/>
            <person name="Mondo S.J."/>
            <person name="Dannebaum R.O."/>
            <person name="Kuo R.C."/>
            <person name="Labutti K."/>
            <person name="Haridas S."/>
            <person name="Kuo A."/>
            <person name="Salamov A."/>
            <person name="Ahrendt S.R."/>
            <person name="Lipzen A."/>
            <person name="Sullivan W."/>
            <person name="Andreopoulos W.B."/>
            <person name="Clum A."/>
            <person name="Lindquist E."/>
            <person name="Daum C."/>
            <person name="Ramamoorthy G.K."/>
            <person name="Gryganskyi A."/>
            <person name="Culley D."/>
            <person name="Magnuson J.K."/>
            <person name="James T.Y."/>
            <person name="O'Malley M.A."/>
            <person name="Stajich J.E."/>
            <person name="Spatafora J.W."/>
            <person name="Visel A."/>
            <person name="Grigoriev I.V."/>
        </authorList>
    </citation>
    <scope>NUCLEOTIDE SEQUENCE [LARGE SCALE GENOMIC DNA]</scope>
    <source>
        <strain evidence="7 8">12-1054</strain>
    </source>
</reference>
<evidence type="ECO:0000256" key="6">
    <source>
        <dbReference type="ARBA" id="ARBA00023180"/>
    </source>
</evidence>
<dbReference type="InterPro" id="IPR029058">
    <property type="entry name" value="AB_hydrolase_fold"/>
</dbReference>
<dbReference type="InterPro" id="IPR001563">
    <property type="entry name" value="Peptidase_S10"/>
</dbReference>
<evidence type="ECO:0000256" key="3">
    <source>
        <dbReference type="ARBA" id="ARBA00022645"/>
    </source>
</evidence>
<evidence type="ECO:0000256" key="4">
    <source>
        <dbReference type="ARBA" id="ARBA00022670"/>
    </source>
</evidence>
<evidence type="ECO:0000256" key="1">
    <source>
        <dbReference type="ARBA" id="ARBA00009431"/>
    </source>
</evidence>
<accession>A0A1Y2FIT5</accession>
<dbReference type="Gene3D" id="1.10.287.410">
    <property type="match status" value="1"/>
</dbReference>
<dbReference type="AlphaFoldDB" id="A0A1Y2FIT5"/>
<dbReference type="Gene3D" id="3.40.50.1820">
    <property type="entry name" value="alpha/beta hydrolase"/>
    <property type="match status" value="1"/>
</dbReference>
<name>A0A1Y2FIT5_PROLT</name>
<evidence type="ECO:0000313" key="7">
    <source>
        <dbReference type="EMBL" id="ORY83858.1"/>
    </source>
</evidence>
<gene>
    <name evidence="7" type="ORF">BCR37DRAFT_409799</name>
</gene>
<keyword evidence="4" id="KW-0645">Protease</keyword>
<keyword evidence="8" id="KW-1185">Reference proteome</keyword>
<dbReference type="GO" id="GO:0006508">
    <property type="term" value="P:proteolysis"/>
    <property type="evidence" value="ECO:0007669"/>
    <property type="project" value="UniProtKB-KW"/>
</dbReference>
<dbReference type="PANTHER" id="PTHR11802">
    <property type="entry name" value="SERINE PROTEASE FAMILY S10 SERINE CARBOXYPEPTIDASE"/>
    <property type="match status" value="1"/>
</dbReference>